<keyword evidence="3" id="KW-1185">Reference proteome</keyword>
<proteinExistence type="predicted"/>
<accession>A0A5J4Z483</accession>
<reference evidence="3" key="1">
    <citation type="journal article" date="2019" name="Nat. Commun.">
        <title>Expansion of phycobilisome linker gene families in mesophilic red algae.</title>
        <authorList>
            <person name="Lee J."/>
            <person name="Kim D."/>
            <person name="Bhattacharya D."/>
            <person name="Yoon H.S."/>
        </authorList>
    </citation>
    <scope>NUCLEOTIDE SEQUENCE [LARGE SCALE GENOMIC DNA]</scope>
    <source>
        <strain evidence="3">CCMP 1328</strain>
    </source>
</reference>
<name>A0A5J4Z483_PORPP</name>
<gene>
    <name evidence="2" type="ORF">FVE85_5329</name>
</gene>
<dbReference type="Proteomes" id="UP000324585">
    <property type="component" value="Unassembled WGS sequence"/>
</dbReference>
<evidence type="ECO:0000313" key="2">
    <source>
        <dbReference type="EMBL" id="KAA8497744.1"/>
    </source>
</evidence>
<dbReference type="AlphaFoldDB" id="A0A5J4Z483"/>
<evidence type="ECO:0000313" key="3">
    <source>
        <dbReference type="Proteomes" id="UP000324585"/>
    </source>
</evidence>
<sequence length="89" mass="9091">MVQGCAADGVREPLTLSKTVRIQGAPAGHPSRCRSMTHTSASTAFDAPAPIEPCGTAKSRSSRGATPWSVPCSLNAMMKAKTLGSSSSS</sequence>
<organism evidence="2 3">
    <name type="scientific">Porphyridium purpureum</name>
    <name type="common">Red alga</name>
    <name type="synonym">Porphyridium cruentum</name>
    <dbReference type="NCBI Taxonomy" id="35688"/>
    <lineage>
        <taxon>Eukaryota</taxon>
        <taxon>Rhodophyta</taxon>
        <taxon>Bangiophyceae</taxon>
        <taxon>Porphyridiales</taxon>
        <taxon>Porphyridiaceae</taxon>
        <taxon>Porphyridium</taxon>
    </lineage>
</organism>
<feature type="region of interest" description="Disordered" evidence="1">
    <location>
        <begin position="23"/>
        <end position="70"/>
    </location>
</feature>
<evidence type="ECO:0000256" key="1">
    <source>
        <dbReference type="SAM" id="MobiDB-lite"/>
    </source>
</evidence>
<feature type="compositionally biased region" description="Polar residues" evidence="1">
    <location>
        <begin position="34"/>
        <end position="43"/>
    </location>
</feature>
<dbReference type="EMBL" id="VRMN01000001">
    <property type="protein sequence ID" value="KAA8497744.1"/>
    <property type="molecule type" value="Genomic_DNA"/>
</dbReference>
<comment type="caution">
    <text evidence="2">The sequence shown here is derived from an EMBL/GenBank/DDBJ whole genome shotgun (WGS) entry which is preliminary data.</text>
</comment>
<protein>
    <submittedName>
        <fullName evidence="2">Uncharacterized protein</fullName>
    </submittedName>
</protein>